<dbReference type="SUPFAM" id="SSF53850">
    <property type="entry name" value="Periplasmic binding protein-like II"/>
    <property type="match status" value="1"/>
</dbReference>
<dbReference type="HOGENOM" id="CLU_039613_6_0_4"/>
<gene>
    <name evidence="6" type="ORF">O987_23585</name>
</gene>
<evidence type="ECO:0000313" key="6">
    <source>
        <dbReference type="EMBL" id="AIJ48798.1"/>
    </source>
</evidence>
<accession>A0A076PSV3</accession>
<dbReference type="Pfam" id="PF03466">
    <property type="entry name" value="LysR_substrate"/>
    <property type="match status" value="1"/>
</dbReference>
<organism evidence="6 7">
    <name type="scientific">Comamonas testosteroni TK102</name>
    <dbReference type="NCBI Taxonomy" id="1392005"/>
    <lineage>
        <taxon>Bacteria</taxon>
        <taxon>Pseudomonadati</taxon>
        <taxon>Pseudomonadota</taxon>
        <taxon>Betaproteobacteria</taxon>
        <taxon>Burkholderiales</taxon>
        <taxon>Comamonadaceae</taxon>
        <taxon>Comamonas</taxon>
    </lineage>
</organism>
<evidence type="ECO:0000256" key="1">
    <source>
        <dbReference type="ARBA" id="ARBA00009437"/>
    </source>
</evidence>
<dbReference type="SUPFAM" id="SSF46785">
    <property type="entry name" value="Winged helix' DNA-binding domain"/>
    <property type="match status" value="1"/>
</dbReference>
<keyword evidence="4" id="KW-0804">Transcription</keyword>
<dbReference type="EMBL" id="CP006704">
    <property type="protein sequence ID" value="AIJ48798.1"/>
    <property type="molecule type" value="Genomic_DNA"/>
</dbReference>
<dbReference type="InterPro" id="IPR050950">
    <property type="entry name" value="HTH-type_LysR_regulators"/>
</dbReference>
<dbReference type="PROSITE" id="PS50931">
    <property type="entry name" value="HTH_LYSR"/>
    <property type="match status" value="1"/>
</dbReference>
<dbReference type="InterPro" id="IPR000847">
    <property type="entry name" value="LysR_HTH_N"/>
</dbReference>
<comment type="similarity">
    <text evidence="1">Belongs to the LysR transcriptional regulatory family.</text>
</comment>
<dbReference type="GO" id="GO:0003677">
    <property type="term" value="F:DNA binding"/>
    <property type="evidence" value="ECO:0007669"/>
    <property type="project" value="UniProtKB-KW"/>
</dbReference>
<reference evidence="6 7" key="1">
    <citation type="journal article" date="2014" name="Genome Announc.">
        <title>Complete Genome Sequence of Polychlorinated Biphenyl Degrader Comamonas testosteroni TK102 (NBRC 109938).</title>
        <authorList>
            <person name="Fukuda K."/>
            <person name="Hosoyama A."/>
            <person name="Tsuchikane K."/>
            <person name="Ohji S."/>
            <person name="Yamazoe A."/>
            <person name="Fujita N."/>
            <person name="Shintani M."/>
            <person name="Kimbara K."/>
        </authorList>
    </citation>
    <scope>NUCLEOTIDE SEQUENCE [LARGE SCALE GENOMIC DNA]</scope>
    <source>
        <strain evidence="6">TK102</strain>
    </source>
</reference>
<name>A0A076PSV3_COMTE</name>
<sequence>MVEANLSTKDLRAVVALSQTKSFGQAALQVHLSQSALSALIARVEAQIGARLFERTTRAVELTDAGHVFIAHAQEILRDTQRALRAVTDTVQLRTGSVTVAALPSLAASLLPKVFAEFTRIHPGVRLALLDTLSGAAFDLVRDGKVDFALTAADPKQEDLAYEQLMEDQFFIICPDDHPLSRQAGPIPIETTLDYPHVSMPSSASVRQYIDADLLSKGLYFAPVFEVDHIATIGALVSAGLGISALPETAISLLQADRLAQIPLSAPGIQRPLGIVMRRHAPRSSAARKLETLIRASLQNLASHSS</sequence>
<feature type="domain" description="HTH lysR-type" evidence="5">
    <location>
        <begin position="6"/>
        <end position="63"/>
    </location>
</feature>
<dbReference type="Gene3D" id="1.10.10.10">
    <property type="entry name" value="Winged helix-like DNA-binding domain superfamily/Winged helix DNA-binding domain"/>
    <property type="match status" value="1"/>
</dbReference>
<dbReference type="GO" id="GO:0005829">
    <property type="term" value="C:cytosol"/>
    <property type="evidence" value="ECO:0007669"/>
    <property type="project" value="TreeGrafter"/>
</dbReference>
<dbReference type="AlphaFoldDB" id="A0A076PSV3"/>
<dbReference type="GO" id="GO:0003700">
    <property type="term" value="F:DNA-binding transcription factor activity"/>
    <property type="evidence" value="ECO:0007669"/>
    <property type="project" value="InterPro"/>
</dbReference>
<evidence type="ECO:0000259" key="5">
    <source>
        <dbReference type="PROSITE" id="PS50931"/>
    </source>
</evidence>
<evidence type="ECO:0000256" key="2">
    <source>
        <dbReference type="ARBA" id="ARBA00023015"/>
    </source>
</evidence>
<dbReference type="KEGG" id="ctes:O987_23585"/>
<dbReference type="InterPro" id="IPR036390">
    <property type="entry name" value="WH_DNA-bd_sf"/>
</dbReference>
<keyword evidence="2" id="KW-0805">Transcription regulation</keyword>
<evidence type="ECO:0000256" key="4">
    <source>
        <dbReference type="ARBA" id="ARBA00023163"/>
    </source>
</evidence>
<proteinExistence type="inferred from homology"/>
<dbReference type="InterPro" id="IPR005119">
    <property type="entry name" value="LysR_subst-bd"/>
</dbReference>
<dbReference type="PRINTS" id="PR00039">
    <property type="entry name" value="HTHLYSR"/>
</dbReference>
<dbReference type="InterPro" id="IPR036388">
    <property type="entry name" value="WH-like_DNA-bd_sf"/>
</dbReference>
<evidence type="ECO:0000256" key="3">
    <source>
        <dbReference type="ARBA" id="ARBA00023125"/>
    </source>
</evidence>
<dbReference type="PANTHER" id="PTHR30419">
    <property type="entry name" value="HTH-TYPE TRANSCRIPTIONAL REGULATOR YBHD"/>
    <property type="match status" value="1"/>
</dbReference>
<dbReference type="FunFam" id="1.10.10.10:FF:000001">
    <property type="entry name" value="LysR family transcriptional regulator"/>
    <property type="match status" value="1"/>
</dbReference>
<evidence type="ECO:0000313" key="7">
    <source>
        <dbReference type="Proteomes" id="UP000028782"/>
    </source>
</evidence>
<keyword evidence="3" id="KW-0238">DNA-binding</keyword>
<dbReference type="Gene3D" id="3.40.190.10">
    <property type="entry name" value="Periplasmic binding protein-like II"/>
    <property type="match status" value="2"/>
</dbReference>
<dbReference type="Proteomes" id="UP000028782">
    <property type="component" value="Chromosome"/>
</dbReference>
<dbReference type="PANTHER" id="PTHR30419:SF8">
    <property type="entry name" value="NITROGEN ASSIMILATION TRANSCRIPTIONAL ACTIVATOR-RELATED"/>
    <property type="match status" value="1"/>
</dbReference>
<dbReference type="Pfam" id="PF00126">
    <property type="entry name" value="HTH_1"/>
    <property type="match status" value="1"/>
</dbReference>
<dbReference type="CDD" id="cd08440">
    <property type="entry name" value="PBP2_LTTR_like_4"/>
    <property type="match status" value="1"/>
</dbReference>
<protein>
    <submittedName>
        <fullName evidence="6">LysR family transcriptional regulator</fullName>
    </submittedName>
</protein>